<dbReference type="AlphaFoldDB" id="A0A7C8YH17"/>
<dbReference type="PANTHER" id="PTHR47765">
    <property type="entry name" value="3'-5' EXONUCLEASE DOMAIN-CONTAINING PROTEIN"/>
    <property type="match status" value="1"/>
</dbReference>
<reference evidence="3" key="1">
    <citation type="journal article" date="2013" name="J. Plant Res.">
        <title>Effect of fungi and light on seed germination of three Opuntia species from semiarid lands of central Mexico.</title>
        <authorList>
            <person name="Delgado-Sanchez P."/>
            <person name="Jimenez-Bremont J.F."/>
            <person name="Guerrero-Gonzalez Mde L."/>
            <person name="Flores J."/>
        </authorList>
    </citation>
    <scope>NUCLEOTIDE SEQUENCE</scope>
    <source>
        <tissue evidence="3">Cladode</tissue>
    </source>
</reference>
<feature type="compositionally biased region" description="Basic and acidic residues" evidence="1">
    <location>
        <begin position="554"/>
        <end position="565"/>
    </location>
</feature>
<dbReference type="Gene3D" id="3.30.420.10">
    <property type="entry name" value="Ribonuclease H-like superfamily/Ribonuclease H"/>
    <property type="match status" value="1"/>
</dbReference>
<organism evidence="3">
    <name type="scientific">Opuntia streptacantha</name>
    <name type="common">Prickly pear cactus</name>
    <name type="synonym">Opuntia cardona</name>
    <dbReference type="NCBI Taxonomy" id="393608"/>
    <lineage>
        <taxon>Eukaryota</taxon>
        <taxon>Viridiplantae</taxon>
        <taxon>Streptophyta</taxon>
        <taxon>Embryophyta</taxon>
        <taxon>Tracheophyta</taxon>
        <taxon>Spermatophyta</taxon>
        <taxon>Magnoliopsida</taxon>
        <taxon>eudicotyledons</taxon>
        <taxon>Gunneridae</taxon>
        <taxon>Pentapetalae</taxon>
        <taxon>Caryophyllales</taxon>
        <taxon>Cactineae</taxon>
        <taxon>Cactaceae</taxon>
        <taxon>Opuntioideae</taxon>
        <taxon>Opuntia</taxon>
    </lineage>
</organism>
<dbReference type="SUPFAM" id="SSF53098">
    <property type="entry name" value="Ribonuclease H-like"/>
    <property type="match status" value="1"/>
</dbReference>
<dbReference type="InterPro" id="IPR052408">
    <property type="entry name" value="Exonuclease_MUT-7-like"/>
</dbReference>
<dbReference type="GO" id="GO:0003676">
    <property type="term" value="F:nucleic acid binding"/>
    <property type="evidence" value="ECO:0007669"/>
    <property type="project" value="InterPro"/>
</dbReference>
<dbReference type="GO" id="GO:0006139">
    <property type="term" value="P:nucleobase-containing compound metabolic process"/>
    <property type="evidence" value="ECO:0007669"/>
    <property type="project" value="InterPro"/>
</dbReference>
<accession>A0A7C8YH17</accession>
<dbReference type="Pfam" id="PF01612">
    <property type="entry name" value="DNA_pol_A_exo1"/>
    <property type="match status" value="1"/>
</dbReference>
<dbReference type="GO" id="GO:0008408">
    <property type="term" value="F:3'-5' exonuclease activity"/>
    <property type="evidence" value="ECO:0007669"/>
    <property type="project" value="InterPro"/>
</dbReference>
<sequence length="577" mass="65235">MGVVERVAEHVDVRTEKQSWALSLHAFSDLSSVSPVVFLYLLKACYFCGKSKATTKFRALQREVSLALRNAPQPGPAVFIAQCLYVLPLFESHADGFSHLIVSALRKFLKGNTNAADMLQAQDLAAQLFLDVVQGSVLHDERLLVKILEVFNVKLVNVEKAMLISATQNISTEKAEAFVENYILRHIQSQSYMTAVSLLEQFSICNSGEPFLYKMIEEKDFRAAEKWASFMGKSMLCILVEEYVKLNMLKGAYGIIKRNNLQAEFPEVYHKCKESSLKTLAEKGCWDVAEERAKNDRQLLEYLVYLAMEAGYLEKVDELCGRYSLEGFVKAKEPDLDRLQSRYLSLDELFIDDLIWVDSADALQAATSYMEQCKVVGVDCEWKPNHVKGSKPNKVSIMQIASEKVAFILDLIKLYDDAPEILDSCLVRILHSPRVLKLGYNFQCDMHQLSGSYPKLACFKRYEMLLDIQKVFKEACGGLSGLVKKILGAGLNKTRRNSNWEQRPLTPQQLEYAALDAVVLVHLFQHIGSHSQPTDALDGSVKMEWKSHIVSHVDNSKKSQKDLKKIQPKTVQQAESH</sequence>
<dbReference type="InterPro" id="IPR012337">
    <property type="entry name" value="RNaseH-like_sf"/>
</dbReference>
<evidence type="ECO:0000256" key="1">
    <source>
        <dbReference type="SAM" id="MobiDB-lite"/>
    </source>
</evidence>
<dbReference type="EMBL" id="GISG01019017">
    <property type="protein sequence ID" value="MBA4618131.1"/>
    <property type="molecule type" value="Transcribed_RNA"/>
</dbReference>
<evidence type="ECO:0000313" key="3">
    <source>
        <dbReference type="EMBL" id="MBA4618132.1"/>
    </source>
</evidence>
<evidence type="ECO:0000259" key="2">
    <source>
        <dbReference type="SMART" id="SM00474"/>
    </source>
</evidence>
<dbReference type="InterPro" id="IPR036397">
    <property type="entry name" value="RNaseH_sf"/>
</dbReference>
<feature type="domain" description="3'-5' exonuclease" evidence="2">
    <location>
        <begin position="354"/>
        <end position="532"/>
    </location>
</feature>
<dbReference type="PANTHER" id="PTHR47765:SF2">
    <property type="entry name" value="EXONUCLEASE MUT-7 HOMOLOG"/>
    <property type="match status" value="1"/>
</dbReference>
<dbReference type="InterPro" id="IPR002562">
    <property type="entry name" value="3'-5'_exonuclease_dom"/>
</dbReference>
<dbReference type="EMBL" id="GISG01019018">
    <property type="protein sequence ID" value="MBA4618132.1"/>
    <property type="molecule type" value="Transcribed_RNA"/>
</dbReference>
<proteinExistence type="predicted"/>
<dbReference type="SMART" id="SM00474">
    <property type="entry name" value="35EXOc"/>
    <property type="match status" value="1"/>
</dbReference>
<protein>
    <recommendedName>
        <fullName evidence="2">3'-5' exonuclease domain-containing protein</fullName>
    </recommendedName>
</protein>
<reference evidence="3" key="2">
    <citation type="submission" date="2020-07" db="EMBL/GenBank/DDBJ databases">
        <authorList>
            <person name="Vera ALvarez R."/>
            <person name="Arias-Moreno D.M."/>
            <person name="Jimenez-Jacinto V."/>
            <person name="Jimenez-Bremont J.F."/>
            <person name="Swaminathan K."/>
            <person name="Moose S.P."/>
            <person name="Guerrero-Gonzalez M.L."/>
            <person name="Marino-Ramirez L."/>
            <person name="Landsman D."/>
            <person name="Rodriguez-Kessler M."/>
            <person name="Delgado-Sanchez P."/>
        </authorList>
    </citation>
    <scope>NUCLEOTIDE SEQUENCE</scope>
    <source>
        <tissue evidence="3">Cladode</tissue>
    </source>
</reference>
<feature type="region of interest" description="Disordered" evidence="1">
    <location>
        <begin position="553"/>
        <end position="577"/>
    </location>
</feature>
<name>A0A7C8YH17_OPUST</name>